<dbReference type="Gene3D" id="3.30.70.240">
    <property type="match status" value="1"/>
</dbReference>
<dbReference type="InterPro" id="IPR038363">
    <property type="entry name" value="LepA_C_sf"/>
</dbReference>
<dbReference type="HAMAP" id="MF_00071">
    <property type="entry name" value="LepA"/>
    <property type="match status" value="1"/>
</dbReference>
<organism evidence="6 7">
    <name type="scientific">Candidatus Colwellbacteria bacterium CG_4_9_14_0_2_um_filter_50_12</name>
    <dbReference type="NCBI Taxonomy" id="1974538"/>
    <lineage>
        <taxon>Bacteria</taxon>
        <taxon>Candidatus Colwelliibacteriota</taxon>
    </lineage>
</organism>
<dbReference type="Pfam" id="PF14492">
    <property type="entry name" value="EFG_III"/>
    <property type="match status" value="1"/>
</dbReference>
<evidence type="ECO:0000259" key="5">
    <source>
        <dbReference type="PROSITE" id="PS51722"/>
    </source>
</evidence>
<dbReference type="GO" id="GO:0043022">
    <property type="term" value="F:ribosome binding"/>
    <property type="evidence" value="ECO:0007669"/>
    <property type="project" value="TreeGrafter"/>
</dbReference>
<evidence type="ECO:0000256" key="1">
    <source>
        <dbReference type="ARBA" id="ARBA00005454"/>
    </source>
</evidence>
<dbReference type="Gene3D" id="3.30.70.2570">
    <property type="entry name" value="Elongation factor 4, C-terminal domain"/>
    <property type="match status" value="1"/>
</dbReference>
<keyword evidence="4" id="KW-0472">Membrane</keyword>
<feature type="non-terminal residue" evidence="6">
    <location>
        <position position="504"/>
    </location>
</feature>
<accession>A0A2M8G1F7</accession>
<dbReference type="GO" id="GO:0045727">
    <property type="term" value="P:positive regulation of translation"/>
    <property type="evidence" value="ECO:0007669"/>
    <property type="project" value="TreeGrafter"/>
</dbReference>
<keyword evidence="2" id="KW-0547">Nucleotide-binding</keyword>
<dbReference type="Pfam" id="PF00009">
    <property type="entry name" value="GTP_EFTU"/>
    <property type="match status" value="1"/>
</dbReference>
<dbReference type="NCBIfam" id="TIGR00231">
    <property type="entry name" value="small_GTP"/>
    <property type="match status" value="1"/>
</dbReference>
<evidence type="ECO:0000256" key="2">
    <source>
        <dbReference type="ARBA" id="ARBA00022741"/>
    </source>
</evidence>
<dbReference type="EMBL" id="PFQX01000017">
    <property type="protein sequence ID" value="PJC65486.1"/>
    <property type="molecule type" value="Genomic_DNA"/>
</dbReference>
<evidence type="ECO:0000313" key="6">
    <source>
        <dbReference type="EMBL" id="PJC65486.1"/>
    </source>
</evidence>
<protein>
    <submittedName>
        <fullName evidence="6">Elongation factor 4</fullName>
    </submittedName>
</protein>
<dbReference type="PANTHER" id="PTHR43512">
    <property type="entry name" value="TRANSLATION FACTOR GUF1-RELATED"/>
    <property type="match status" value="1"/>
</dbReference>
<keyword evidence="6" id="KW-0251">Elongation factor</keyword>
<dbReference type="InterPro" id="IPR041095">
    <property type="entry name" value="EFG_II"/>
</dbReference>
<keyword evidence="3" id="KW-0342">GTP-binding</keyword>
<dbReference type="Proteomes" id="UP000229674">
    <property type="component" value="Unassembled WGS sequence"/>
</dbReference>
<dbReference type="GO" id="GO:0003924">
    <property type="term" value="F:GTPase activity"/>
    <property type="evidence" value="ECO:0007669"/>
    <property type="project" value="InterPro"/>
</dbReference>
<dbReference type="AlphaFoldDB" id="A0A2M8G1F7"/>
<comment type="caution">
    <text evidence="6">The sequence shown here is derived from an EMBL/GenBank/DDBJ whole genome shotgun (WGS) entry which is preliminary data.</text>
</comment>
<evidence type="ECO:0000256" key="3">
    <source>
        <dbReference type="ARBA" id="ARBA00023134"/>
    </source>
</evidence>
<dbReference type="InterPro" id="IPR000640">
    <property type="entry name" value="EFG_V-like"/>
</dbReference>
<dbReference type="InterPro" id="IPR035647">
    <property type="entry name" value="EFG_III/V"/>
</dbReference>
<dbReference type="Gene3D" id="3.40.50.300">
    <property type="entry name" value="P-loop containing nucleotide triphosphate hydrolases"/>
    <property type="match status" value="1"/>
</dbReference>
<dbReference type="InterPro" id="IPR027417">
    <property type="entry name" value="P-loop_NTPase"/>
</dbReference>
<dbReference type="PANTHER" id="PTHR43512:SF4">
    <property type="entry name" value="TRANSLATION FACTOR GUF1 HOMOLOG, CHLOROPLASTIC"/>
    <property type="match status" value="1"/>
</dbReference>
<dbReference type="PROSITE" id="PS00301">
    <property type="entry name" value="G_TR_1"/>
    <property type="match status" value="1"/>
</dbReference>
<dbReference type="SUPFAM" id="SSF50447">
    <property type="entry name" value="Translation proteins"/>
    <property type="match status" value="1"/>
</dbReference>
<comment type="similarity">
    <text evidence="1">Belongs to the TRAFAC class translation factor GTPase superfamily. Classic translation factor GTPase family. LepA subfamily.</text>
</comment>
<dbReference type="InterPro" id="IPR006297">
    <property type="entry name" value="EF-4"/>
</dbReference>
<dbReference type="InterPro" id="IPR000795">
    <property type="entry name" value="T_Tr_GTP-bd_dom"/>
</dbReference>
<dbReference type="SMART" id="SM00838">
    <property type="entry name" value="EFG_C"/>
    <property type="match status" value="1"/>
</dbReference>
<dbReference type="PROSITE" id="PS51722">
    <property type="entry name" value="G_TR_2"/>
    <property type="match status" value="1"/>
</dbReference>
<feature type="domain" description="Tr-type G" evidence="5">
    <location>
        <begin position="1"/>
        <end position="178"/>
    </location>
</feature>
<dbReference type="PRINTS" id="PR00315">
    <property type="entry name" value="ELONGATNFCT"/>
</dbReference>
<dbReference type="SUPFAM" id="SSF54980">
    <property type="entry name" value="EF-G C-terminal domain-like"/>
    <property type="match status" value="2"/>
</dbReference>
<dbReference type="InterPro" id="IPR009000">
    <property type="entry name" value="Transl_B-barrel_sf"/>
</dbReference>
<evidence type="ECO:0000313" key="7">
    <source>
        <dbReference type="Proteomes" id="UP000229674"/>
    </source>
</evidence>
<dbReference type="InterPro" id="IPR031157">
    <property type="entry name" value="G_TR_CS"/>
</dbReference>
<dbReference type="GO" id="GO:0003746">
    <property type="term" value="F:translation elongation factor activity"/>
    <property type="evidence" value="ECO:0007669"/>
    <property type="project" value="UniProtKB-KW"/>
</dbReference>
<evidence type="ECO:0000256" key="4">
    <source>
        <dbReference type="ARBA" id="ARBA00023136"/>
    </source>
</evidence>
<dbReference type="InterPro" id="IPR005225">
    <property type="entry name" value="Small_GTP-bd"/>
</dbReference>
<dbReference type="SUPFAM" id="SSF52540">
    <property type="entry name" value="P-loop containing nucleoside triphosphate hydrolases"/>
    <property type="match status" value="1"/>
</dbReference>
<dbReference type="Gene3D" id="2.40.30.10">
    <property type="entry name" value="Translation factors"/>
    <property type="match status" value="1"/>
</dbReference>
<proteinExistence type="inferred from homology"/>
<gene>
    <name evidence="6" type="primary">lepA</name>
    <name evidence="6" type="ORF">CO020_00415</name>
</gene>
<keyword evidence="6" id="KW-0648">Protein biosynthesis</keyword>
<sequence length="504" mass="55612">MNTRNFVIIAHIDHGKSTLADRFLELTGTVSPHKMKAQYLDQLELERERGITIKMAPVKMRYKGIVLNLIDTPGHSDFSYEVSRALKAVEGAILLVDATQGIQAQTLANLERARAEGLVIIGALNKVDLNPPGQEELTRELAELLGTDPDEIYRVSGKTGEGVPELLDAVIQKVPPPREDKPPSALIFSSLYDDHKGVIAFVRIFGGKFRAGESSKLLAFNHSFKIKEVGYFAPEITASGELVPGDIGYIATGIKDPDAIRIGDTIGPLTGGLALPGFEVPSPVVFVSLYPAESDDYDDLKMALRKLRLKDSSFSMAADNSEVLGRGFQCGFLGRLHFEIIVQRLEREFSLKVVNSFPSVAYRVNLRSGEWSTVERPRDFPEDYLVAEEPVTRLTILTPLKYLGSILGLKDHFRMGGIKTETRGDHALISTVLPLAELILDFDDKLKSVSQGFASFSYKFAGYEPAELKRMDILVAGEAVPGLSRIVHKNELESEGRKMAERLK</sequence>
<reference evidence="7" key="1">
    <citation type="submission" date="2017-09" db="EMBL/GenBank/DDBJ databases">
        <title>Depth-based differentiation of microbial function through sediment-hosted aquifers and enrichment of novel symbionts in the deep terrestrial subsurface.</title>
        <authorList>
            <person name="Probst A.J."/>
            <person name="Ladd B."/>
            <person name="Jarett J.K."/>
            <person name="Geller-Mcgrath D.E."/>
            <person name="Sieber C.M.K."/>
            <person name="Emerson J.B."/>
            <person name="Anantharaman K."/>
            <person name="Thomas B.C."/>
            <person name="Malmstrom R."/>
            <person name="Stieglmeier M."/>
            <person name="Klingl A."/>
            <person name="Woyke T."/>
            <person name="Ryan C.M."/>
            <person name="Banfield J.F."/>
        </authorList>
    </citation>
    <scope>NUCLEOTIDE SEQUENCE [LARGE SCALE GENOMIC DNA]</scope>
</reference>
<dbReference type="GO" id="GO:0005525">
    <property type="term" value="F:GTP binding"/>
    <property type="evidence" value="ECO:0007669"/>
    <property type="project" value="UniProtKB-KW"/>
</dbReference>
<dbReference type="Gene3D" id="3.30.70.870">
    <property type="entry name" value="Elongation Factor G (Translational Gtpase), domain 3"/>
    <property type="match status" value="1"/>
</dbReference>
<dbReference type="Pfam" id="PF00679">
    <property type="entry name" value="EFG_C"/>
    <property type="match status" value="1"/>
</dbReference>
<dbReference type="NCBIfam" id="TIGR01393">
    <property type="entry name" value="lepA"/>
    <property type="match status" value="1"/>
</dbReference>
<name>A0A2M8G1F7_9BACT</name>